<dbReference type="Proteomes" id="UP000188937">
    <property type="component" value="Chromosome"/>
</dbReference>
<sequence>MDTRYGWPIEFDRCCKKRIDGKAAIYGDSTGAIPDWSLTVRPTEDPAMFSATATDSQHFQILFPECELEHEGGRGVLSGWAEEAEFIGDHQ</sequence>
<dbReference type="KEGG" id="aace:A0U92_03455"/>
<name>A0A1U9KE18_ACEAC</name>
<dbReference type="STRING" id="435.A0U92_03455"/>
<proteinExistence type="predicted"/>
<gene>
    <name evidence="1" type="ORF">A0U92_03455</name>
</gene>
<keyword evidence="2" id="KW-1185">Reference proteome</keyword>
<dbReference type="AlphaFoldDB" id="A0A1U9KE18"/>
<dbReference type="EMBL" id="CP014692">
    <property type="protein sequence ID" value="AQS83977.1"/>
    <property type="molecule type" value="Genomic_DNA"/>
</dbReference>
<protein>
    <submittedName>
        <fullName evidence="1">Uncharacterized protein</fullName>
    </submittedName>
</protein>
<evidence type="ECO:0000313" key="1">
    <source>
        <dbReference type="EMBL" id="AQS83977.1"/>
    </source>
</evidence>
<evidence type="ECO:0000313" key="2">
    <source>
        <dbReference type="Proteomes" id="UP000188937"/>
    </source>
</evidence>
<accession>A0A1U9KE18</accession>
<organism evidence="1 2">
    <name type="scientific">Acetobacter aceti</name>
    <dbReference type="NCBI Taxonomy" id="435"/>
    <lineage>
        <taxon>Bacteria</taxon>
        <taxon>Pseudomonadati</taxon>
        <taxon>Pseudomonadota</taxon>
        <taxon>Alphaproteobacteria</taxon>
        <taxon>Acetobacterales</taxon>
        <taxon>Acetobacteraceae</taxon>
        <taxon>Acetobacter</taxon>
        <taxon>Acetobacter subgen. Acetobacter</taxon>
    </lineage>
</organism>
<reference evidence="1 2" key="1">
    <citation type="submission" date="2016-03" db="EMBL/GenBank/DDBJ databases">
        <title>Acetic acid bacteria sequencing.</title>
        <authorList>
            <person name="Brandt J."/>
            <person name="Jakob F."/>
            <person name="Vogel R.F."/>
        </authorList>
    </citation>
    <scope>NUCLEOTIDE SEQUENCE [LARGE SCALE GENOMIC DNA]</scope>
    <source>
        <strain evidence="1 2">TMW2.1153</strain>
    </source>
</reference>